<dbReference type="InterPro" id="IPR051706">
    <property type="entry name" value="Glycosyltransferase_domain"/>
</dbReference>
<evidence type="ECO:0000313" key="3">
    <source>
        <dbReference type="Proteomes" id="UP001141183"/>
    </source>
</evidence>
<accession>A0A9X3XKQ8</accession>
<dbReference type="GO" id="GO:0000030">
    <property type="term" value="F:mannosyltransferase activity"/>
    <property type="evidence" value="ECO:0007669"/>
    <property type="project" value="TreeGrafter"/>
</dbReference>
<dbReference type="PANTHER" id="PTHR32385">
    <property type="entry name" value="MANNOSYL PHOSPHORYLINOSITOL CERAMIDE SYNTHASE"/>
    <property type="match status" value="1"/>
</dbReference>
<dbReference type="Proteomes" id="UP001141183">
    <property type="component" value="Unassembled WGS sequence"/>
</dbReference>
<dbReference type="AlphaFoldDB" id="A0A9X3XKQ8"/>
<dbReference type="GO" id="GO:0016020">
    <property type="term" value="C:membrane"/>
    <property type="evidence" value="ECO:0007669"/>
    <property type="project" value="GOC"/>
</dbReference>
<keyword evidence="2" id="KW-0328">Glycosyltransferase</keyword>
<protein>
    <submittedName>
        <fullName evidence="2">Mannosyltransferase</fullName>
    </submittedName>
</protein>
<dbReference type="InterPro" id="IPR029044">
    <property type="entry name" value="Nucleotide-diphossugar_trans"/>
</dbReference>
<dbReference type="RefSeq" id="WP_097033208.1">
    <property type="nucleotide sequence ID" value="NZ_JADMSE010000004.1"/>
</dbReference>
<comment type="caution">
    <text evidence="2">The sequence shown here is derived from an EMBL/GenBank/DDBJ whole genome shotgun (WGS) entry which is preliminary data.</text>
</comment>
<name>A0A9X3XKQ8_9CLOT</name>
<dbReference type="Gene3D" id="3.90.550.20">
    <property type="match status" value="1"/>
</dbReference>
<evidence type="ECO:0000313" key="2">
    <source>
        <dbReference type="EMBL" id="MDC4240101.1"/>
    </source>
</evidence>
<dbReference type="EMBL" id="JAMRYU010000007">
    <property type="protein sequence ID" value="MDC4240101.1"/>
    <property type="molecule type" value="Genomic_DNA"/>
</dbReference>
<dbReference type="PANTHER" id="PTHR32385:SF15">
    <property type="entry name" value="INOSITOL PHOSPHOCERAMIDE MANNOSYLTRANSFERASE 1"/>
    <property type="match status" value="1"/>
</dbReference>
<reference evidence="2" key="1">
    <citation type="submission" date="2022-05" db="EMBL/GenBank/DDBJ databases">
        <title>Draft genome sequence of Clostridium tertium strain CP3 isolated from Peru.</title>
        <authorList>
            <person name="Hurtado R."/>
            <person name="Lima L."/>
            <person name="Sousa T."/>
            <person name="Jaiswal A.K."/>
            <person name="Tiwari S."/>
            <person name="Maturrano L."/>
            <person name="Brenig B."/>
            <person name="Azevedo V."/>
        </authorList>
    </citation>
    <scope>NUCLEOTIDE SEQUENCE</scope>
    <source>
        <strain evidence="2">CP3</strain>
    </source>
</reference>
<dbReference type="GO" id="GO:0051999">
    <property type="term" value="P:mannosyl-inositol phosphorylceramide biosynthetic process"/>
    <property type="evidence" value="ECO:0007669"/>
    <property type="project" value="TreeGrafter"/>
</dbReference>
<evidence type="ECO:0000256" key="1">
    <source>
        <dbReference type="ARBA" id="ARBA00022679"/>
    </source>
</evidence>
<proteinExistence type="predicted"/>
<dbReference type="Pfam" id="PF04488">
    <property type="entry name" value="Gly_transf_sug"/>
    <property type="match status" value="1"/>
</dbReference>
<dbReference type="InterPro" id="IPR007577">
    <property type="entry name" value="GlycoTrfase_DXD_sugar-bd_CS"/>
</dbReference>
<gene>
    <name evidence="2" type="ORF">NE398_07980</name>
</gene>
<keyword evidence="3" id="KW-1185">Reference proteome</keyword>
<dbReference type="SUPFAM" id="SSF53448">
    <property type="entry name" value="Nucleotide-diphospho-sugar transferases"/>
    <property type="match status" value="1"/>
</dbReference>
<keyword evidence="1" id="KW-0808">Transferase</keyword>
<sequence>MDKIPKVIHYCWFGGHEKPKLINKCMETWKRYLKDYEIMEWNEENFNIDICSFTKEAYEDKKWAFVSDYCRLWVLYNYGGIYLDTDIEILKPLDDLLDNKSFTGVEEEDQIAFGIWGCRRQDKFLGEILEYYNLINYSEYKGNLQGLAIPIHITNMAKKLGYIKNQDSISYYGDDVVVYPKDYFYPKRHAWEEPKITKNTYTIHHYEGTWRKPHQILRSKTKELLMNAIRYFR</sequence>
<organism evidence="2 3">
    <name type="scientific">Clostridium tertium</name>
    <dbReference type="NCBI Taxonomy" id="1559"/>
    <lineage>
        <taxon>Bacteria</taxon>
        <taxon>Bacillati</taxon>
        <taxon>Bacillota</taxon>
        <taxon>Clostridia</taxon>
        <taxon>Eubacteriales</taxon>
        <taxon>Clostridiaceae</taxon>
        <taxon>Clostridium</taxon>
    </lineage>
</organism>